<sequence length="364" mass="39033">MNRTSVVIVGGGLSGLYAAHLLEQAGLHDYVVLEARTRLGGRLLSESAGEARFDLGATWYWPDMQPQLDEVIRQLGLRTFRQHEAGMMVFEQSATAPVRRFEGLQGELAPSLRIDGGMARLVDALAARVPGEKIRTGHVVRRMQALDEAHTLVESMTDDGQAHAFVAHHVLLAMPPRLVVERIGFEPPLPDPLARAWAYCPTWMAPHAKYVAVYPRPFWRAQGLSGGARSYAGPLVEIHDASAADEGLGAIFGFIGVPAATRQRLPAKALIDLCRAQMGRLFGPEALNPTAEWLKDWSTDAFTATPADTVSAGGHATAPPAAPGDGPWHGRITGIASEWSSLFPGYVAGAIDAAAEGTRALSIS</sequence>
<dbReference type="Pfam" id="PF13450">
    <property type="entry name" value="NAD_binding_8"/>
    <property type="match status" value="1"/>
</dbReference>
<accession>A0ABW2RC58</accession>
<evidence type="ECO:0000313" key="4">
    <source>
        <dbReference type="EMBL" id="MFC7435697.1"/>
    </source>
</evidence>
<dbReference type="SUPFAM" id="SSF54373">
    <property type="entry name" value="FAD-linked reductases, C-terminal domain"/>
    <property type="match status" value="1"/>
</dbReference>
<dbReference type="Pfam" id="PF01593">
    <property type="entry name" value="Amino_oxidase"/>
    <property type="match status" value="1"/>
</dbReference>
<dbReference type="SUPFAM" id="SSF51905">
    <property type="entry name" value="FAD/NAD(P)-binding domain"/>
    <property type="match status" value="1"/>
</dbReference>
<dbReference type="EMBL" id="JBHTBX010000009">
    <property type="protein sequence ID" value="MFC7435697.1"/>
    <property type="molecule type" value="Genomic_DNA"/>
</dbReference>
<dbReference type="PANTHER" id="PTHR43563:SF1">
    <property type="entry name" value="AMINE OXIDASE [FLAVIN-CONTAINING] B"/>
    <property type="match status" value="1"/>
</dbReference>
<name>A0ABW2RC58_9BURK</name>
<proteinExistence type="inferred from homology"/>
<protein>
    <submittedName>
        <fullName evidence="4">Flavin monoamine oxidase family protein</fullName>
    </submittedName>
</protein>
<dbReference type="RefSeq" id="WP_382258791.1">
    <property type="nucleotide sequence ID" value="NZ_JBHTBX010000009.1"/>
</dbReference>
<dbReference type="InterPro" id="IPR050703">
    <property type="entry name" value="Flavin_MAO"/>
</dbReference>
<dbReference type="Proteomes" id="UP001596495">
    <property type="component" value="Unassembled WGS sequence"/>
</dbReference>
<evidence type="ECO:0000313" key="5">
    <source>
        <dbReference type="Proteomes" id="UP001596495"/>
    </source>
</evidence>
<comment type="similarity">
    <text evidence="1">Belongs to the flavin monoamine oxidase family.</text>
</comment>
<dbReference type="InterPro" id="IPR002937">
    <property type="entry name" value="Amino_oxidase"/>
</dbReference>
<dbReference type="Gene3D" id="3.50.50.60">
    <property type="entry name" value="FAD/NAD(P)-binding domain"/>
    <property type="match status" value="2"/>
</dbReference>
<gene>
    <name evidence="4" type="ORF">ACFQNJ_14365</name>
</gene>
<feature type="compositionally biased region" description="Low complexity" evidence="2">
    <location>
        <begin position="312"/>
        <end position="326"/>
    </location>
</feature>
<reference evidence="5" key="1">
    <citation type="journal article" date="2019" name="Int. J. Syst. Evol. Microbiol.">
        <title>The Global Catalogue of Microorganisms (GCM) 10K type strain sequencing project: providing services to taxonomists for standard genome sequencing and annotation.</title>
        <authorList>
            <consortium name="The Broad Institute Genomics Platform"/>
            <consortium name="The Broad Institute Genome Sequencing Center for Infectious Disease"/>
            <person name="Wu L."/>
            <person name="Ma J."/>
        </authorList>
    </citation>
    <scope>NUCLEOTIDE SEQUENCE [LARGE SCALE GENOMIC DNA]</scope>
    <source>
        <strain evidence="5">CCUG 54518</strain>
    </source>
</reference>
<evidence type="ECO:0000256" key="1">
    <source>
        <dbReference type="ARBA" id="ARBA00005995"/>
    </source>
</evidence>
<feature type="region of interest" description="Disordered" evidence="2">
    <location>
        <begin position="306"/>
        <end position="328"/>
    </location>
</feature>
<comment type="caution">
    <text evidence="4">The sequence shown here is derived from an EMBL/GenBank/DDBJ whole genome shotgun (WGS) entry which is preliminary data.</text>
</comment>
<keyword evidence="5" id="KW-1185">Reference proteome</keyword>
<dbReference type="InterPro" id="IPR036188">
    <property type="entry name" value="FAD/NAD-bd_sf"/>
</dbReference>
<evidence type="ECO:0000256" key="2">
    <source>
        <dbReference type="SAM" id="MobiDB-lite"/>
    </source>
</evidence>
<dbReference type="PANTHER" id="PTHR43563">
    <property type="entry name" value="AMINE OXIDASE"/>
    <property type="match status" value="1"/>
</dbReference>
<evidence type="ECO:0000259" key="3">
    <source>
        <dbReference type="Pfam" id="PF01593"/>
    </source>
</evidence>
<feature type="domain" description="Amine oxidase" evidence="3">
    <location>
        <begin position="101"/>
        <end position="354"/>
    </location>
</feature>
<organism evidence="4 5">
    <name type="scientific">Hydrogenophaga bisanensis</name>
    <dbReference type="NCBI Taxonomy" id="439611"/>
    <lineage>
        <taxon>Bacteria</taxon>
        <taxon>Pseudomonadati</taxon>
        <taxon>Pseudomonadota</taxon>
        <taxon>Betaproteobacteria</taxon>
        <taxon>Burkholderiales</taxon>
        <taxon>Comamonadaceae</taxon>
        <taxon>Hydrogenophaga</taxon>
    </lineage>
</organism>